<evidence type="ECO:0000313" key="1">
    <source>
        <dbReference type="EMBL" id="QIQ11376.1"/>
    </source>
</evidence>
<accession>A0A6G9HME8</accession>
<organism evidence="1">
    <name type="scientific">Klebsiella pneumoniae</name>
    <dbReference type="NCBI Taxonomy" id="573"/>
    <lineage>
        <taxon>Bacteria</taxon>
        <taxon>Pseudomonadati</taxon>
        <taxon>Pseudomonadota</taxon>
        <taxon>Gammaproteobacteria</taxon>
        <taxon>Enterobacterales</taxon>
        <taxon>Enterobacteriaceae</taxon>
        <taxon>Klebsiella/Raoultella group</taxon>
        <taxon>Klebsiella</taxon>
        <taxon>Klebsiella pneumoniae complex</taxon>
    </lineage>
</organism>
<keyword evidence="1" id="KW-0614">Plasmid</keyword>
<proteinExistence type="predicted"/>
<protein>
    <submittedName>
        <fullName evidence="1">Uncharacterized protein</fullName>
    </submittedName>
</protein>
<geneLocation type="plasmid" evidence="1">
    <name>pK196_KPC</name>
</geneLocation>
<reference evidence="1" key="1">
    <citation type="submission" date="2018-12" db="EMBL/GenBank/DDBJ databases">
        <authorList>
            <person name="Feng Y."/>
        </authorList>
    </citation>
    <scope>NUCLEOTIDE SEQUENCE</scope>
    <source>
        <strain evidence="1">K196</strain>
        <plasmid evidence="1">pK196_KPC</plasmid>
    </source>
</reference>
<dbReference type="EMBL" id="MK312243">
    <property type="protein sequence ID" value="QIQ11376.1"/>
    <property type="molecule type" value="Genomic_DNA"/>
</dbReference>
<dbReference type="AlphaFoldDB" id="A0A6G9HME8"/>
<sequence length="64" mass="6976">MVQITSDIELSGAGCTTAITPNQLVQSSSENDNSGYLWRCSENGGFLDRSAGFRFFMAGHTQNR</sequence>
<name>A0A6G9HME8_KLEPN</name>